<feature type="transmembrane region" description="Helical" evidence="1">
    <location>
        <begin position="363"/>
        <end position="383"/>
    </location>
</feature>
<feature type="transmembrane region" description="Helical" evidence="1">
    <location>
        <begin position="291"/>
        <end position="313"/>
    </location>
</feature>
<dbReference type="SUPFAM" id="SSF81442">
    <property type="entry name" value="Cytochrome c oxidase subunit I-like"/>
    <property type="match status" value="1"/>
</dbReference>
<dbReference type="Proteomes" id="UP000295390">
    <property type="component" value="Unassembled WGS sequence"/>
</dbReference>
<feature type="transmembrane region" description="Helical" evidence="1">
    <location>
        <begin position="49"/>
        <end position="68"/>
    </location>
</feature>
<feature type="transmembrane region" description="Helical" evidence="1">
    <location>
        <begin position="112"/>
        <end position="135"/>
    </location>
</feature>
<evidence type="ECO:0000256" key="1">
    <source>
        <dbReference type="SAM" id="Phobius"/>
    </source>
</evidence>
<name>A0A4R6TB43_9FLAO</name>
<keyword evidence="1" id="KW-0472">Membrane</keyword>
<evidence type="ECO:0000313" key="2">
    <source>
        <dbReference type="EMBL" id="TDQ25401.1"/>
    </source>
</evidence>
<dbReference type="InterPro" id="IPR036927">
    <property type="entry name" value="Cyt_c_oxase-like_su1_sf"/>
</dbReference>
<feature type="transmembrane region" description="Helical" evidence="1">
    <location>
        <begin position="88"/>
        <end position="106"/>
    </location>
</feature>
<sequence length="453" mass="52849">MKNKTALTFLVFALVTLALGILFGLLASLQYIFPTFIKSVIPFSKMRPFHVTTVISWIILAATGSIYFYMVKEEKLSLFSFKLPKAHLLLFLATGVTIYFSFMLGYTEGREYLSFSPILTIPVLLGWILFGLNYFKTLRKSVKNWPVYYWMWGTGIVFMVYHLCEAHFWLIPSFKEHFVKDIAVQWKSYGSFVGSWNMLVYGISIYIMCKIKGDEKLARGKKAFFFYFLGLTNLMFGWAHHTYIIPMQPWIRYVAYGISMTEWIILAHIIYSWKQSLSIQKQEEYPIAYKFLVVADLWVFLNLILALVFSIPAINFFTHGTHITVAHSMGTTIGINTSILFASLFFIASKLKPDFTFKKIKQYVTLYNVSLLLFWVVLLMAGIKKSHWMYFTKNVLFSEMQESLFYVYIAFFSFGLLLVISILRIITPLFFVFIKNIYQNRVMIKDEEKQAVL</sequence>
<dbReference type="AlphaFoldDB" id="A0A4R6TB43"/>
<feature type="transmembrane region" description="Helical" evidence="1">
    <location>
        <begin position="189"/>
        <end position="211"/>
    </location>
</feature>
<dbReference type="GO" id="GO:0020037">
    <property type="term" value="F:heme binding"/>
    <property type="evidence" value="ECO:0007669"/>
    <property type="project" value="InterPro"/>
</dbReference>
<feature type="transmembrane region" description="Helical" evidence="1">
    <location>
        <begin position="223"/>
        <end position="244"/>
    </location>
</feature>
<accession>A0A4R6TB43</accession>
<dbReference type="Pfam" id="PF00115">
    <property type="entry name" value="COX1"/>
    <property type="match status" value="1"/>
</dbReference>
<feature type="transmembrane region" description="Helical" evidence="1">
    <location>
        <begin position="403"/>
        <end position="434"/>
    </location>
</feature>
<keyword evidence="1" id="KW-0812">Transmembrane</keyword>
<dbReference type="Gene3D" id="1.20.210.10">
    <property type="entry name" value="Cytochrome c oxidase-like, subunit I domain"/>
    <property type="match status" value="1"/>
</dbReference>
<protein>
    <submittedName>
        <fullName evidence="2">Nitric oxide reductase subunit B</fullName>
    </submittedName>
</protein>
<gene>
    <name evidence="2" type="ORF">DFQ07_1822</name>
</gene>
<keyword evidence="1" id="KW-1133">Transmembrane helix</keyword>
<feature type="transmembrane region" description="Helical" evidence="1">
    <location>
        <begin position="250"/>
        <end position="271"/>
    </location>
</feature>
<evidence type="ECO:0000313" key="3">
    <source>
        <dbReference type="Proteomes" id="UP000295390"/>
    </source>
</evidence>
<dbReference type="OrthoDB" id="9767153at2"/>
<proteinExistence type="predicted"/>
<dbReference type="GO" id="GO:0004129">
    <property type="term" value="F:cytochrome-c oxidase activity"/>
    <property type="evidence" value="ECO:0007669"/>
    <property type="project" value="InterPro"/>
</dbReference>
<feature type="transmembrane region" description="Helical" evidence="1">
    <location>
        <begin position="147"/>
        <end position="169"/>
    </location>
</feature>
<organism evidence="2 3">
    <name type="scientific">Tenacibaculum caenipelagi</name>
    <dbReference type="NCBI Taxonomy" id="1325435"/>
    <lineage>
        <taxon>Bacteria</taxon>
        <taxon>Pseudomonadati</taxon>
        <taxon>Bacteroidota</taxon>
        <taxon>Flavobacteriia</taxon>
        <taxon>Flavobacteriales</taxon>
        <taxon>Flavobacteriaceae</taxon>
        <taxon>Tenacibaculum</taxon>
    </lineage>
</organism>
<feature type="transmembrane region" description="Helical" evidence="1">
    <location>
        <begin position="7"/>
        <end position="29"/>
    </location>
</feature>
<comment type="caution">
    <text evidence="2">The sequence shown here is derived from an EMBL/GenBank/DDBJ whole genome shotgun (WGS) entry which is preliminary data.</text>
</comment>
<dbReference type="InterPro" id="IPR000883">
    <property type="entry name" value="Cyt_C_Oxase_1"/>
</dbReference>
<reference evidence="2 3" key="1">
    <citation type="submission" date="2019-03" db="EMBL/GenBank/DDBJ databases">
        <title>Genomic Encyclopedia of Type Strains, Phase III (KMG-III): the genomes of soil and plant-associated and newly described type strains.</title>
        <authorList>
            <person name="Whitman W."/>
        </authorList>
    </citation>
    <scope>NUCLEOTIDE SEQUENCE [LARGE SCALE GENOMIC DNA]</scope>
    <source>
        <strain evidence="2 3">CECT 8283</strain>
    </source>
</reference>
<dbReference type="EMBL" id="SNYH01000004">
    <property type="protein sequence ID" value="TDQ25401.1"/>
    <property type="molecule type" value="Genomic_DNA"/>
</dbReference>
<dbReference type="RefSeq" id="WP_133535969.1">
    <property type="nucleotide sequence ID" value="NZ_SNYH01000004.1"/>
</dbReference>
<keyword evidence="3" id="KW-1185">Reference proteome</keyword>
<feature type="transmembrane region" description="Helical" evidence="1">
    <location>
        <begin position="333"/>
        <end position="351"/>
    </location>
</feature>
<dbReference type="GO" id="GO:0016020">
    <property type="term" value="C:membrane"/>
    <property type="evidence" value="ECO:0007669"/>
    <property type="project" value="InterPro"/>
</dbReference>
<dbReference type="GO" id="GO:0009060">
    <property type="term" value="P:aerobic respiration"/>
    <property type="evidence" value="ECO:0007669"/>
    <property type="project" value="InterPro"/>
</dbReference>